<evidence type="ECO:0000313" key="2">
    <source>
        <dbReference type="EMBL" id="CAA9488295.1"/>
    </source>
</evidence>
<keyword evidence="1" id="KW-0732">Signal</keyword>
<gene>
    <name evidence="2" type="ORF">AVDCRST_MAG45-585</name>
</gene>
<proteinExistence type="predicted"/>
<sequence length="94" mass="9495">MIGRPLACVCALAFAIAALGGCSTGVAEADRAIFVNACAGTTGATQADCACAYDDLSGSGGSSDQLIQSTIDDLQRGRVPQQLTRAIARCSTPR</sequence>
<evidence type="ECO:0008006" key="3">
    <source>
        <dbReference type="Google" id="ProtNLM"/>
    </source>
</evidence>
<evidence type="ECO:0000256" key="1">
    <source>
        <dbReference type="SAM" id="SignalP"/>
    </source>
</evidence>
<accession>A0A6J4S2Q3</accession>
<reference evidence="2" key="1">
    <citation type="submission" date="2020-02" db="EMBL/GenBank/DDBJ databases">
        <authorList>
            <person name="Meier V. D."/>
        </authorList>
    </citation>
    <scope>NUCLEOTIDE SEQUENCE</scope>
    <source>
        <strain evidence="2">AVDCRST_MAG45</strain>
    </source>
</reference>
<feature type="signal peptide" evidence="1">
    <location>
        <begin position="1"/>
        <end position="20"/>
    </location>
</feature>
<dbReference type="EMBL" id="CADCVU010000053">
    <property type="protein sequence ID" value="CAA9488295.1"/>
    <property type="molecule type" value="Genomic_DNA"/>
</dbReference>
<feature type="chain" id="PRO_5038822277" description="Lipoprotein" evidence="1">
    <location>
        <begin position="21"/>
        <end position="94"/>
    </location>
</feature>
<protein>
    <recommendedName>
        <fullName evidence="3">Lipoprotein</fullName>
    </recommendedName>
</protein>
<dbReference type="PROSITE" id="PS51257">
    <property type="entry name" value="PROKAR_LIPOPROTEIN"/>
    <property type="match status" value="1"/>
</dbReference>
<dbReference type="AlphaFoldDB" id="A0A6J4S2Q3"/>
<organism evidence="2">
    <name type="scientific">uncultured Solirubrobacterales bacterium</name>
    <dbReference type="NCBI Taxonomy" id="768556"/>
    <lineage>
        <taxon>Bacteria</taxon>
        <taxon>Bacillati</taxon>
        <taxon>Actinomycetota</taxon>
        <taxon>Thermoleophilia</taxon>
        <taxon>Solirubrobacterales</taxon>
        <taxon>environmental samples</taxon>
    </lineage>
</organism>
<name>A0A6J4S2Q3_9ACTN</name>